<evidence type="ECO:0000313" key="2">
    <source>
        <dbReference type="EMBL" id="KAK4462397.1"/>
    </source>
</evidence>
<dbReference type="PANTHER" id="PTHR45588">
    <property type="entry name" value="TPR DOMAIN-CONTAINING PROTEIN"/>
    <property type="match status" value="1"/>
</dbReference>
<protein>
    <recommendedName>
        <fullName evidence="4">Tetratricopeptide repeat domain protein</fullName>
    </recommendedName>
</protein>
<dbReference type="AlphaFoldDB" id="A0AAV9HSF9"/>
<reference evidence="2" key="1">
    <citation type="journal article" date="2023" name="Mol. Phylogenet. Evol.">
        <title>Genome-scale phylogeny and comparative genomics of the fungal order Sordariales.</title>
        <authorList>
            <person name="Hensen N."/>
            <person name="Bonometti L."/>
            <person name="Westerberg I."/>
            <person name="Brannstrom I.O."/>
            <person name="Guillou S."/>
            <person name="Cros-Aarteil S."/>
            <person name="Calhoun S."/>
            <person name="Haridas S."/>
            <person name="Kuo A."/>
            <person name="Mondo S."/>
            <person name="Pangilinan J."/>
            <person name="Riley R."/>
            <person name="LaButti K."/>
            <person name="Andreopoulos B."/>
            <person name="Lipzen A."/>
            <person name="Chen C."/>
            <person name="Yan M."/>
            <person name="Daum C."/>
            <person name="Ng V."/>
            <person name="Clum A."/>
            <person name="Steindorff A."/>
            <person name="Ohm R.A."/>
            <person name="Martin F."/>
            <person name="Silar P."/>
            <person name="Natvig D.O."/>
            <person name="Lalanne C."/>
            <person name="Gautier V."/>
            <person name="Ament-Velasquez S.L."/>
            <person name="Kruys A."/>
            <person name="Hutchinson M.I."/>
            <person name="Powell A.J."/>
            <person name="Barry K."/>
            <person name="Miller A.N."/>
            <person name="Grigoriev I.V."/>
            <person name="Debuchy R."/>
            <person name="Gladieux P."/>
            <person name="Hiltunen Thoren M."/>
            <person name="Johannesson H."/>
        </authorList>
    </citation>
    <scope>NUCLEOTIDE SEQUENCE</scope>
    <source>
        <strain evidence="2">PSN324</strain>
    </source>
</reference>
<accession>A0AAV9HSF9</accession>
<comment type="caution">
    <text evidence="2">The sequence shown here is derived from an EMBL/GenBank/DDBJ whole genome shotgun (WGS) entry which is preliminary data.</text>
</comment>
<evidence type="ECO:0008006" key="4">
    <source>
        <dbReference type="Google" id="ProtNLM"/>
    </source>
</evidence>
<dbReference type="InterPro" id="IPR011990">
    <property type="entry name" value="TPR-like_helical_dom_sf"/>
</dbReference>
<dbReference type="Gene3D" id="1.25.40.10">
    <property type="entry name" value="Tetratricopeptide repeat domain"/>
    <property type="match status" value="2"/>
</dbReference>
<dbReference type="SUPFAM" id="SSF48452">
    <property type="entry name" value="TPR-like"/>
    <property type="match status" value="2"/>
</dbReference>
<organism evidence="2 3">
    <name type="scientific">Cladorrhinum samala</name>
    <dbReference type="NCBI Taxonomy" id="585594"/>
    <lineage>
        <taxon>Eukaryota</taxon>
        <taxon>Fungi</taxon>
        <taxon>Dikarya</taxon>
        <taxon>Ascomycota</taxon>
        <taxon>Pezizomycotina</taxon>
        <taxon>Sordariomycetes</taxon>
        <taxon>Sordariomycetidae</taxon>
        <taxon>Sordariales</taxon>
        <taxon>Podosporaceae</taxon>
        <taxon>Cladorrhinum</taxon>
    </lineage>
</organism>
<dbReference type="Proteomes" id="UP001321749">
    <property type="component" value="Unassembled WGS sequence"/>
</dbReference>
<reference evidence="2" key="2">
    <citation type="submission" date="2023-06" db="EMBL/GenBank/DDBJ databases">
        <authorList>
            <consortium name="Lawrence Berkeley National Laboratory"/>
            <person name="Mondo S.J."/>
            <person name="Hensen N."/>
            <person name="Bonometti L."/>
            <person name="Westerberg I."/>
            <person name="Brannstrom I.O."/>
            <person name="Guillou S."/>
            <person name="Cros-Aarteil S."/>
            <person name="Calhoun S."/>
            <person name="Haridas S."/>
            <person name="Kuo A."/>
            <person name="Pangilinan J."/>
            <person name="Riley R."/>
            <person name="Labutti K."/>
            <person name="Andreopoulos B."/>
            <person name="Lipzen A."/>
            <person name="Chen C."/>
            <person name="Yanf M."/>
            <person name="Daum C."/>
            <person name="Ng V."/>
            <person name="Clum A."/>
            <person name="Steindorff A."/>
            <person name="Ohm R."/>
            <person name="Martin F."/>
            <person name="Silar P."/>
            <person name="Natvig D."/>
            <person name="Lalanne C."/>
            <person name="Gautier V."/>
            <person name="Ament-Velasquez S.L."/>
            <person name="Kruys A."/>
            <person name="Hutchinson M.I."/>
            <person name="Powell A.J."/>
            <person name="Barry K."/>
            <person name="Miller A.N."/>
            <person name="Grigoriev I.V."/>
            <person name="Debuchy R."/>
            <person name="Gladieux P."/>
            <person name="Thoren M.H."/>
            <person name="Johannesson H."/>
        </authorList>
    </citation>
    <scope>NUCLEOTIDE SEQUENCE</scope>
    <source>
        <strain evidence="2">PSN324</strain>
    </source>
</reference>
<gene>
    <name evidence="2" type="ORF">QBC42DRAFT_201444</name>
</gene>
<name>A0AAV9HSF9_9PEZI</name>
<dbReference type="InterPro" id="IPR019734">
    <property type="entry name" value="TPR_rpt"/>
</dbReference>
<dbReference type="SMART" id="SM00028">
    <property type="entry name" value="TPR"/>
    <property type="match status" value="4"/>
</dbReference>
<evidence type="ECO:0000313" key="3">
    <source>
        <dbReference type="Proteomes" id="UP001321749"/>
    </source>
</evidence>
<dbReference type="EMBL" id="MU864973">
    <property type="protein sequence ID" value="KAK4462397.1"/>
    <property type="molecule type" value="Genomic_DNA"/>
</dbReference>
<feature type="repeat" description="TPR" evidence="1">
    <location>
        <begin position="23"/>
        <end position="56"/>
    </location>
</feature>
<keyword evidence="1" id="KW-0802">TPR repeat</keyword>
<dbReference type="PANTHER" id="PTHR45588:SF1">
    <property type="entry name" value="WW DOMAIN-CONTAINING PROTEIN"/>
    <property type="match status" value="1"/>
</dbReference>
<dbReference type="PROSITE" id="PS50005">
    <property type="entry name" value="TPR"/>
    <property type="match status" value="1"/>
</dbReference>
<evidence type="ECO:0000256" key="1">
    <source>
        <dbReference type="PROSITE-ProRule" id="PRU00339"/>
    </source>
</evidence>
<sequence>MGPSEYYNLGEYRRKVTTKSPEAQIWFDRGLMWSYSFNHEEGYRCFQKAVEHDPTCAMAYWGIAYAVGPNYNKSWPRFDKADLAKAAALGSAALARASEMATNAEPVEKALIEALRTRFPPEGASPQQDTRALDLAYVEAMRRVHKDFGNDPDVVALFVESLMILRPRQLWDLNTGEPTGPETVEAVEVIEAAMARPASKHHAATCHLYIHLMEMSSNPAVAQPAADRLRRLVPDGSHMQHMATHIDIACGDYRRGVDSNYDAMISDDKYFAQEQGSVLYTAYRTHNVHVMGYAAMMSGRLEPALLAAKRLDEIITPEILFIESPPMVNWIEYQHGTMAHVLIRFGRWDEILKLELPRDRQLMSITTAVILYARGIAFAVLGRLEEARAAKAEFEKARLAIPADRVYGMTSTGRTVLGVASLMLDGELTYREGNFERAFEILRQGVKAEDDLSYSDPPLWMQPVRHALGALLLEQNRVEEALEVYKQDLGFSENLSARKARPNNVWGLQGLYECFVRLGKHAEAQMIRRQHDIAVASADIPVGASCFCRLSKAPTVSCCSS</sequence>
<proteinExistence type="predicted"/>
<keyword evidence="3" id="KW-1185">Reference proteome</keyword>